<feature type="transmembrane region" description="Helical" evidence="1">
    <location>
        <begin position="218"/>
        <end position="237"/>
    </location>
</feature>
<dbReference type="PANTHER" id="PTHR36435">
    <property type="entry name" value="SLR1288 PROTEIN"/>
    <property type="match status" value="1"/>
</dbReference>
<dbReference type="AlphaFoldDB" id="A0A850DV98"/>
<dbReference type="Pfam" id="PF02517">
    <property type="entry name" value="Rce1-like"/>
    <property type="match status" value="1"/>
</dbReference>
<gene>
    <name evidence="3" type="ORF">HP467_15805</name>
</gene>
<evidence type="ECO:0000313" key="4">
    <source>
        <dbReference type="Proteomes" id="UP000539146"/>
    </source>
</evidence>
<evidence type="ECO:0000259" key="2">
    <source>
        <dbReference type="Pfam" id="PF02517"/>
    </source>
</evidence>
<dbReference type="GO" id="GO:0004175">
    <property type="term" value="F:endopeptidase activity"/>
    <property type="evidence" value="ECO:0007669"/>
    <property type="project" value="UniProtKB-ARBA"/>
</dbReference>
<feature type="transmembrane region" description="Helical" evidence="1">
    <location>
        <begin position="123"/>
        <end position="145"/>
    </location>
</feature>
<keyword evidence="1" id="KW-1133">Transmembrane helix</keyword>
<feature type="transmembrane region" description="Helical" evidence="1">
    <location>
        <begin position="191"/>
        <end position="211"/>
    </location>
</feature>
<dbReference type="EMBL" id="JABMCG010000125">
    <property type="protein sequence ID" value="NUU29556.1"/>
    <property type="molecule type" value="Genomic_DNA"/>
</dbReference>
<protein>
    <submittedName>
        <fullName evidence="3">CPBP family intramembrane metalloprotease</fullName>
    </submittedName>
</protein>
<feature type="transmembrane region" description="Helical" evidence="1">
    <location>
        <begin position="50"/>
        <end position="73"/>
    </location>
</feature>
<keyword evidence="1" id="KW-0812">Transmembrane</keyword>
<dbReference type="RefSeq" id="WP_175326767.1">
    <property type="nucleotide sequence ID" value="NZ_BAAAWP010000001.1"/>
</dbReference>
<dbReference type="GO" id="GO:0080120">
    <property type="term" value="P:CAAX-box protein maturation"/>
    <property type="evidence" value="ECO:0007669"/>
    <property type="project" value="UniProtKB-ARBA"/>
</dbReference>
<comment type="caution">
    <text evidence="3">The sequence shown here is derived from an EMBL/GenBank/DDBJ whole genome shotgun (WGS) entry which is preliminary data.</text>
</comment>
<evidence type="ECO:0000313" key="3">
    <source>
        <dbReference type="EMBL" id="NUU29556.1"/>
    </source>
</evidence>
<proteinExistence type="predicted"/>
<feature type="transmembrane region" description="Helical" evidence="1">
    <location>
        <begin position="20"/>
        <end position="38"/>
    </location>
</feature>
<keyword evidence="3" id="KW-0378">Hydrolase</keyword>
<evidence type="ECO:0000256" key="1">
    <source>
        <dbReference type="SAM" id="Phobius"/>
    </source>
</evidence>
<keyword evidence="1" id="KW-0472">Membrane</keyword>
<dbReference type="GO" id="GO:0008237">
    <property type="term" value="F:metallopeptidase activity"/>
    <property type="evidence" value="ECO:0007669"/>
    <property type="project" value="UniProtKB-KW"/>
</dbReference>
<feature type="transmembrane region" description="Helical" evidence="1">
    <location>
        <begin position="166"/>
        <end position="185"/>
    </location>
</feature>
<dbReference type="Proteomes" id="UP000539146">
    <property type="component" value="Unassembled WGS sequence"/>
</dbReference>
<keyword evidence="3" id="KW-0482">Metalloprotease</keyword>
<dbReference type="GO" id="GO:0006508">
    <property type="term" value="P:proteolysis"/>
    <property type="evidence" value="ECO:0007669"/>
    <property type="project" value="UniProtKB-KW"/>
</dbReference>
<organism evidence="3 4">
    <name type="scientific">Curtobacterium citreum</name>
    <dbReference type="NCBI Taxonomy" id="2036"/>
    <lineage>
        <taxon>Bacteria</taxon>
        <taxon>Bacillati</taxon>
        <taxon>Actinomycetota</taxon>
        <taxon>Actinomycetes</taxon>
        <taxon>Micrococcales</taxon>
        <taxon>Microbacteriaceae</taxon>
        <taxon>Curtobacterium</taxon>
    </lineage>
</organism>
<feature type="transmembrane region" description="Helical" evidence="1">
    <location>
        <begin position="85"/>
        <end position="111"/>
    </location>
</feature>
<accession>A0A850DV98</accession>
<name>A0A850DV98_9MICO</name>
<reference evidence="3 4" key="1">
    <citation type="submission" date="2020-05" db="EMBL/GenBank/DDBJ databases">
        <title>Genome Sequencing of Type Strains.</title>
        <authorList>
            <person name="Lemaire J.F."/>
            <person name="Inderbitzin P."/>
            <person name="Gregorio O.A."/>
            <person name="Collins S.B."/>
            <person name="Wespe N."/>
            <person name="Knight-Connoni V."/>
        </authorList>
    </citation>
    <scope>NUCLEOTIDE SEQUENCE [LARGE SCALE GENOMIC DNA]</scope>
    <source>
        <strain evidence="3 4">DSM 20512</strain>
    </source>
</reference>
<keyword evidence="3" id="KW-0645">Protease</keyword>
<feature type="domain" description="CAAX prenyl protease 2/Lysostaphin resistance protein A-like" evidence="2">
    <location>
        <begin position="131"/>
        <end position="231"/>
    </location>
</feature>
<dbReference type="InterPro" id="IPR003675">
    <property type="entry name" value="Rce1/LyrA-like_dom"/>
</dbReference>
<sequence length="239" mass="25238">MTTQPEAAAHEPSTARQRDLVALLIALVVAVVLARIVSTLTLRGAIPTPVLQVLVGDLSVWVPLALGAVWVLARTGRGTLSRFRIELGDLVFALGIVILARVLDVVLAISFTGTTGLTPQPSLGAPDVGFLVVSAIGIVLVSPVLEELFFRGLFQRILADELTPRTQWLAVVLTAFLFALSHLFLGSATTTIGGFQVFVTTFVLGLLTGTLVAMTNRIGAAVVAHVLFNAVAVVATWPR</sequence>
<dbReference type="PANTHER" id="PTHR36435:SF1">
    <property type="entry name" value="CAAX AMINO TERMINAL PROTEASE FAMILY PROTEIN"/>
    <property type="match status" value="1"/>
</dbReference>
<dbReference type="InterPro" id="IPR052710">
    <property type="entry name" value="CAAX_protease"/>
</dbReference>